<dbReference type="EMBL" id="SSMQ01000005">
    <property type="protein sequence ID" value="TKD11778.1"/>
    <property type="molecule type" value="Genomic_DNA"/>
</dbReference>
<feature type="transmembrane region" description="Helical" evidence="7">
    <location>
        <begin position="152"/>
        <end position="171"/>
    </location>
</feature>
<feature type="transmembrane region" description="Helical" evidence="7">
    <location>
        <begin position="116"/>
        <end position="140"/>
    </location>
</feature>
<dbReference type="GO" id="GO:0055085">
    <property type="term" value="P:transmembrane transport"/>
    <property type="evidence" value="ECO:0007669"/>
    <property type="project" value="InterPro"/>
</dbReference>
<evidence type="ECO:0000256" key="3">
    <source>
        <dbReference type="ARBA" id="ARBA00022475"/>
    </source>
</evidence>
<dbReference type="OrthoDB" id="369039at2"/>
<comment type="caution">
    <text evidence="9">The sequence shown here is derived from an EMBL/GenBank/DDBJ whole genome shotgun (WGS) entry which is preliminary data.</text>
</comment>
<dbReference type="Pfam" id="PF00528">
    <property type="entry name" value="BPD_transp_1"/>
    <property type="match status" value="1"/>
</dbReference>
<feature type="transmembrane region" description="Helical" evidence="7">
    <location>
        <begin position="80"/>
        <end position="104"/>
    </location>
</feature>
<dbReference type="CDD" id="cd06261">
    <property type="entry name" value="TM_PBP2"/>
    <property type="match status" value="1"/>
</dbReference>
<dbReference type="Proteomes" id="UP000309215">
    <property type="component" value="Unassembled WGS sequence"/>
</dbReference>
<dbReference type="RefSeq" id="WP_136928052.1">
    <property type="nucleotide sequence ID" value="NZ_SSMQ01000005.1"/>
</dbReference>
<dbReference type="AlphaFoldDB" id="A0A4U1JHA0"/>
<protein>
    <submittedName>
        <fullName evidence="9">Carbohydrate ABC transporter permease</fullName>
    </submittedName>
</protein>
<dbReference type="InterPro" id="IPR035906">
    <property type="entry name" value="MetI-like_sf"/>
</dbReference>
<feature type="transmembrane region" description="Helical" evidence="7">
    <location>
        <begin position="20"/>
        <end position="41"/>
    </location>
</feature>
<proteinExistence type="inferred from homology"/>
<dbReference type="PANTHER" id="PTHR43744">
    <property type="entry name" value="ABC TRANSPORTER PERMEASE PROTEIN MG189-RELATED-RELATED"/>
    <property type="match status" value="1"/>
</dbReference>
<evidence type="ECO:0000256" key="2">
    <source>
        <dbReference type="ARBA" id="ARBA00022448"/>
    </source>
</evidence>
<keyword evidence="10" id="KW-1185">Reference proteome</keyword>
<feature type="transmembrane region" description="Helical" evidence="7">
    <location>
        <begin position="192"/>
        <end position="215"/>
    </location>
</feature>
<keyword evidence="5 7" id="KW-1133">Transmembrane helix</keyword>
<comment type="similarity">
    <text evidence="7">Belongs to the binding-protein-dependent transport system permease family.</text>
</comment>
<dbReference type="GO" id="GO:0005886">
    <property type="term" value="C:plasma membrane"/>
    <property type="evidence" value="ECO:0007669"/>
    <property type="project" value="UniProtKB-SubCell"/>
</dbReference>
<dbReference type="SUPFAM" id="SSF161098">
    <property type="entry name" value="MetI-like"/>
    <property type="match status" value="1"/>
</dbReference>
<sequence length="288" mass="32697">MAAADSPFSSTFRQRPWSRAVVHVLLIVGSLVFVFPVLWMLSTSLKPIEQTLTPDPVWLPRPIEWRNYAATIEYIPFLRYALNTVFVCTLATIGTTLSSALVAFSFTRLEWPGRNLLFGLTLATMMVPFPVVMVPLYSVYRTLGWIGTLKPLWVPTFFGSAFSIFLLRQFFMRIPKSLPEAMTLDGASEFRIFWQMYLPLSKAPLVVVAFFQLMYSWNDLLGPLLFLTDQSTYTLTLGLQAYQSQEGGTQWHYLMAASVMTTLPIVVLFFIVQRALFQGMSSTQSFEG</sequence>
<evidence type="ECO:0000256" key="6">
    <source>
        <dbReference type="ARBA" id="ARBA00023136"/>
    </source>
</evidence>
<organism evidence="9 10">
    <name type="scientific">Polyangium fumosum</name>
    <dbReference type="NCBI Taxonomy" id="889272"/>
    <lineage>
        <taxon>Bacteria</taxon>
        <taxon>Pseudomonadati</taxon>
        <taxon>Myxococcota</taxon>
        <taxon>Polyangia</taxon>
        <taxon>Polyangiales</taxon>
        <taxon>Polyangiaceae</taxon>
        <taxon>Polyangium</taxon>
    </lineage>
</organism>
<keyword evidence="3" id="KW-1003">Cell membrane</keyword>
<dbReference type="Gene3D" id="1.10.3720.10">
    <property type="entry name" value="MetI-like"/>
    <property type="match status" value="1"/>
</dbReference>
<accession>A0A4U1JHA0</accession>
<evidence type="ECO:0000313" key="9">
    <source>
        <dbReference type="EMBL" id="TKD11778.1"/>
    </source>
</evidence>
<evidence type="ECO:0000256" key="7">
    <source>
        <dbReference type="RuleBase" id="RU363032"/>
    </source>
</evidence>
<keyword evidence="2 7" id="KW-0813">Transport</keyword>
<evidence type="ECO:0000256" key="1">
    <source>
        <dbReference type="ARBA" id="ARBA00004651"/>
    </source>
</evidence>
<evidence type="ECO:0000259" key="8">
    <source>
        <dbReference type="PROSITE" id="PS50928"/>
    </source>
</evidence>
<name>A0A4U1JHA0_9BACT</name>
<evidence type="ECO:0000256" key="5">
    <source>
        <dbReference type="ARBA" id="ARBA00022989"/>
    </source>
</evidence>
<keyword evidence="4 7" id="KW-0812">Transmembrane</keyword>
<feature type="transmembrane region" description="Helical" evidence="7">
    <location>
        <begin position="251"/>
        <end position="272"/>
    </location>
</feature>
<dbReference type="PANTHER" id="PTHR43744:SF12">
    <property type="entry name" value="ABC TRANSPORTER PERMEASE PROTEIN MG189-RELATED"/>
    <property type="match status" value="1"/>
</dbReference>
<feature type="domain" description="ABC transmembrane type-1" evidence="8">
    <location>
        <begin position="81"/>
        <end position="272"/>
    </location>
</feature>
<dbReference type="InterPro" id="IPR000515">
    <property type="entry name" value="MetI-like"/>
</dbReference>
<keyword evidence="6 7" id="KW-0472">Membrane</keyword>
<evidence type="ECO:0000313" key="10">
    <source>
        <dbReference type="Proteomes" id="UP000309215"/>
    </source>
</evidence>
<dbReference type="PROSITE" id="PS50928">
    <property type="entry name" value="ABC_TM1"/>
    <property type="match status" value="1"/>
</dbReference>
<gene>
    <name evidence="9" type="ORF">E8A74_06470</name>
</gene>
<evidence type="ECO:0000256" key="4">
    <source>
        <dbReference type="ARBA" id="ARBA00022692"/>
    </source>
</evidence>
<comment type="subcellular location">
    <subcellularLocation>
        <location evidence="1 7">Cell membrane</location>
        <topology evidence="1 7">Multi-pass membrane protein</topology>
    </subcellularLocation>
</comment>
<reference evidence="9 10" key="1">
    <citation type="submission" date="2019-04" db="EMBL/GenBank/DDBJ databases">
        <authorList>
            <person name="Li Y."/>
            <person name="Wang J."/>
        </authorList>
    </citation>
    <scope>NUCLEOTIDE SEQUENCE [LARGE SCALE GENOMIC DNA]</scope>
    <source>
        <strain evidence="9 10">DSM 14668</strain>
    </source>
</reference>